<evidence type="ECO:0000256" key="1">
    <source>
        <dbReference type="SAM" id="Phobius"/>
    </source>
</evidence>
<protein>
    <recommendedName>
        <fullName evidence="4">PH (Pleckstrin Homology) domain-containing protein</fullName>
    </recommendedName>
</protein>
<proteinExistence type="predicted"/>
<dbReference type="RefSeq" id="WP_175624288.1">
    <property type="nucleotide sequence ID" value="NZ_JADOEL010000007.1"/>
</dbReference>
<reference evidence="2 3" key="1">
    <citation type="submission" date="2020-11" db="EMBL/GenBank/DDBJ databases">
        <title>WGS of Herminiimonas contaminans strain Marseille-Q4544 isolated from planarians Schmidtea mediterranea.</title>
        <authorList>
            <person name="Kangale L."/>
        </authorList>
    </citation>
    <scope>NUCLEOTIDE SEQUENCE [LARGE SCALE GENOMIC DNA]</scope>
    <source>
        <strain evidence="2 3">Marseille-Q4544</strain>
    </source>
</reference>
<evidence type="ECO:0000313" key="3">
    <source>
        <dbReference type="Proteomes" id="UP000657372"/>
    </source>
</evidence>
<evidence type="ECO:0008006" key="4">
    <source>
        <dbReference type="Google" id="ProtNLM"/>
    </source>
</evidence>
<dbReference type="EMBL" id="JADOEL010000007">
    <property type="protein sequence ID" value="MBF8178076.1"/>
    <property type="molecule type" value="Genomic_DNA"/>
</dbReference>
<organism evidence="2 3">
    <name type="scientific">Herminiimonas contaminans</name>
    <dbReference type="NCBI Taxonomy" id="1111140"/>
    <lineage>
        <taxon>Bacteria</taxon>
        <taxon>Pseudomonadati</taxon>
        <taxon>Pseudomonadota</taxon>
        <taxon>Betaproteobacteria</taxon>
        <taxon>Burkholderiales</taxon>
        <taxon>Oxalobacteraceae</taxon>
        <taxon>Herminiimonas</taxon>
    </lineage>
</organism>
<evidence type="ECO:0000313" key="2">
    <source>
        <dbReference type="EMBL" id="MBF8178076.1"/>
    </source>
</evidence>
<accession>A0ABS0ETE7</accession>
<keyword evidence="1" id="KW-1133">Transmembrane helix</keyword>
<keyword evidence="1" id="KW-0472">Membrane</keyword>
<feature type="transmembrane region" description="Helical" evidence="1">
    <location>
        <begin position="20"/>
        <end position="38"/>
    </location>
</feature>
<feature type="transmembrane region" description="Helical" evidence="1">
    <location>
        <begin position="50"/>
        <end position="70"/>
    </location>
</feature>
<dbReference type="Proteomes" id="UP000657372">
    <property type="component" value="Unassembled WGS sequence"/>
</dbReference>
<name>A0ABS0ETE7_9BURK</name>
<keyword evidence="1" id="KW-0812">Transmembrane</keyword>
<keyword evidence="3" id="KW-1185">Reference proteome</keyword>
<gene>
    <name evidence="2" type="ORF">IXC47_10320</name>
</gene>
<sequence length="155" mass="17827">MTMNFYKPEKTVTGPAYSLWFKILASVFSISLFVYAIDITRRFPLLEYGLSVKVLLFGAAVMLVVSYYWFLRSTITIDDKGITQTWLYNRQVEWRDVRSAKMIGIPFLSWLFPPRLVVRTGNSFSTFNGGTQDILIEFAHISLAFQMQKQAGADK</sequence>
<comment type="caution">
    <text evidence="2">The sequence shown here is derived from an EMBL/GenBank/DDBJ whole genome shotgun (WGS) entry which is preliminary data.</text>
</comment>